<comment type="caution">
    <text evidence="1">The sequence shown here is derived from an EMBL/GenBank/DDBJ whole genome shotgun (WGS) entry which is preliminary data.</text>
</comment>
<dbReference type="Proteomes" id="UP000589520">
    <property type="component" value="Unassembled WGS sequence"/>
</dbReference>
<proteinExistence type="predicted"/>
<evidence type="ECO:0000313" key="1">
    <source>
        <dbReference type="EMBL" id="NYF79094.1"/>
    </source>
</evidence>
<dbReference type="EMBL" id="JACCCW010000001">
    <property type="protein sequence ID" value="NYF79094.1"/>
    <property type="molecule type" value="Genomic_DNA"/>
</dbReference>
<gene>
    <name evidence="1" type="ORF">HDF17_001381</name>
</gene>
<protein>
    <submittedName>
        <fullName evidence="1">Uncharacterized protein</fullName>
    </submittedName>
</protein>
<dbReference type="AlphaFoldDB" id="A0A7Y9PG51"/>
<sequence>MNLLFYFEFSSGAETKQQSYDDLRGIPIPNVGDSICPGQGQCKILSRTFSYHSQGLTIYFLCE</sequence>
<reference evidence="1 2" key="1">
    <citation type="submission" date="2020-07" db="EMBL/GenBank/DDBJ databases">
        <title>Genomic Encyclopedia of Type Strains, Phase IV (KMG-V): Genome sequencing to study the core and pangenomes of soil and plant-associated prokaryotes.</title>
        <authorList>
            <person name="Whitman W."/>
        </authorList>
    </citation>
    <scope>NUCLEOTIDE SEQUENCE [LARGE SCALE GENOMIC DNA]</scope>
    <source>
        <strain evidence="1 2">X4EP2</strain>
    </source>
</reference>
<organism evidence="1 2">
    <name type="scientific">Granulicella arctica</name>
    <dbReference type="NCBI Taxonomy" id="940613"/>
    <lineage>
        <taxon>Bacteria</taxon>
        <taxon>Pseudomonadati</taxon>
        <taxon>Acidobacteriota</taxon>
        <taxon>Terriglobia</taxon>
        <taxon>Terriglobales</taxon>
        <taxon>Acidobacteriaceae</taxon>
        <taxon>Granulicella</taxon>
    </lineage>
</organism>
<evidence type="ECO:0000313" key="2">
    <source>
        <dbReference type="Proteomes" id="UP000589520"/>
    </source>
</evidence>
<name>A0A7Y9PG51_9BACT</name>
<accession>A0A7Y9PG51</accession>
<keyword evidence="2" id="KW-1185">Reference proteome</keyword>